<evidence type="ECO:0000313" key="3">
    <source>
        <dbReference type="Proteomes" id="UP001151760"/>
    </source>
</evidence>
<gene>
    <name evidence="2" type="ORF">Tco_0873531</name>
</gene>
<keyword evidence="3" id="KW-1185">Reference proteome</keyword>
<organism evidence="2 3">
    <name type="scientific">Tanacetum coccineum</name>
    <dbReference type="NCBI Taxonomy" id="301880"/>
    <lineage>
        <taxon>Eukaryota</taxon>
        <taxon>Viridiplantae</taxon>
        <taxon>Streptophyta</taxon>
        <taxon>Embryophyta</taxon>
        <taxon>Tracheophyta</taxon>
        <taxon>Spermatophyta</taxon>
        <taxon>Magnoliopsida</taxon>
        <taxon>eudicotyledons</taxon>
        <taxon>Gunneridae</taxon>
        <taxon>Pentapetalae</taxon>
        <taxon>asterids</taxon>
        <taxon>campanulids</taxon>
        <taxon>Asterales</taxon>
        <taxon>Asteraceae</taxon>
        <taxon>Asteroideae</taxon>
        <taxon>Anthemideae</taxon>
        <taxon>Anthemidinae</taxon>
        <taxon>Tanacetum</taxon>
    </lineage>
</organism>
<reference evidence="2" key="2">
    <citation type="submission" date="2022-01" db="EMBL/GenBank/DDBJ databases">
        <authorList>
            <person name="Yamashiro T."/>
            <person name="Shiraishi A."/>
            <person name="Satake H."/>
            <person name="Nakayama K."/>
        </authorList>
    </citation>
    <scope>NUCLEOTIDE SEQUENCE</scope>
</reference>
<protein>
    <submittedName>
        <fullName evidence="2">Uncharacterized protein</fullName>
    </submittedName>
</protein>
<name>A0ABQ5BJ59_9ASTR</name>
<proteinExistence type="predicted"/>
<reference evidence="2" key="1">
    <citation type="journal article" date="2022" name="Int. J. Mol. Sci.">
        <title>Draft Genome of Tanacetum Coccineum: Genomic Comparison of Closely Related Tanacetum-Family Plants.</title>
        <authorList>
            <person name="Yamashiro T."/>
            <person name="Shiraishi A."/>
            <person name="Nakayama K."/>
            <person name="Satake H."/>
        </authorList>
    </citation>
    <scope>NUCLEOTIDE SEQUENCE</scope>
</reference>
<sequence>MSNNQDRDLVLRRKKEKSLDYNNSFLGEYECSSLALDREERIDEKEEIGSLKTRSNNAVPDISGGRRRLTLPFLSFSGEDFIWFSRKFEGGFEQDIDDEDEEDKEDEEGDGEV</sequence>
<comment type="caution">
    <text evidence="2">The sequence shown here is derived from an EMBL/GenBank/DDBJ whole genome shotgun (WGS) entry which is preliminary data.</text>
</comment>
<dbReference type="EMBL" id="BQNB010013345">
    <property type="protein sequence ID" value="GJT14825.1"/>
    <property type="molecule type" value="Genomic_DNA"/>
</dbReference>
<evidence type="ECO:0000256" key="1">
    <source>
        <dbReference type="SAM" id="MobiDB-lite"/>
    </source>
</evidence>
<dbReference type="Proteomes" id="UP001151760">
    <property type="component" value="Unassembled WGS sequence"/>
</dbReference>
<evidence type="ECO:0000313" key="2">
    <source>
        <dbReference type="EMBL" id="GJT14825.1"/>
    </source>
</evidence>
<accession>A0ABQ5BJ59</accession>
<feature type="region of interest" description="Disordered" evidence="1">
    <location>
        <begin position="92"/>
        <end position="113"/>
    </location>
</feature>